<dbReference type="PANTHER" id="PTHR48104:SF7">
    <property type="entry name" value="METACASPASE-9"/>
    <property type="match status" value="1"/>
</dbReference>
<organism evidence="3 4">
    <name type="scientific">Hibiscus sabdariffa</name>
    <name type="common">roselle</name>
    <dbReference type="NCBI Taxonomy" id="183260"/>
    <lineage>
        <taxon>Eukaryota</taxon>
        <taxon>Viridiplantae</taxon>
        <taxon>Streptophyta</taxon>
        <taxon>Embryophyta</taxon>
        <taxon>Tracheophyta</taxon>
        <taxon>Spermatophyta</taxon>
        <taxon>Magnoliopsida</taxon>
        <taxon>eudicotyledons</taxon>
        <taxon>Gunneridae</taxon>
        <taxon>Pentapetalae</taxon>
        <taxon>rosids</taxon>
        <taxon>malvids</taxon>
        <taxon>Malvales</taxon>
        <taxon>Malvaceae</taxon>
        <taxon>Malvoideae</taxon>
        <taxon>Hibiscus</taxon>
    </lineage>
</organism>
<dbReference type="InterPro" id="IPR050452">
    <property type="entry name" value="Metacaspase"/>
</dbReference>
<comment type="caution">
    <text evidence="3">The sequence shown here is derived from an EMBL/GenBank/DDBJ whole genome shotgun (WGS) entry which is preliminary data.</text>
</comment>
<reference evidence="3 4" key="1">
    <citation type="journal article" date="2024" name="G3 (Bethesda)">
        <title>Genome assembly of Hibiscus sabdariffa L. provides insights into metabolisms of medicinal natural products.</title>
        <authorList>
            <person name="Kim T."/>
        </authorList>
    </citation>
    <scope>NUCLEOTIDE SEQUENCE [LARGE SCALE GENOMIC DNA]</scope>
    <source>
        <strain evidence="3">TK-2024</strain>
        <tissue evidence="3">Old leaves</tissue>
    </source>
</reference>
<sequence length="324" mass="34629">MQGSMEQHNVVPSKLTQNHNGLKQKSVMENSISVPVSPPFKVRYPQADERPKVTVPADQNSKGKEKMTQADKEFPSEVNSDCMAKCNSGQPQGRNHDFVEGEGQLTSPPDPTQAENVQVAEEDLGLVGGVDQVSRSSPPNPTQERNVVVEVLGPAGGVGLDSTPDDTELVEGSNLNLRPETVLVLIDYNGCADMDLRCLIKDLNKGISFTIVSDSCHSGGLIDTHKEQIGPSKARAKGMHPHVHYGARAISARSLMSCLQFVSSSLENVVGAVTTGARVLSTVACALNNGSSIMGAIASALSGIFEEDVSTRFLPQNEQRDKLL</sequence>
<dbReference type="PANTHER" id="PTHR48104">
    <property type="entry name" value="METACASPASE-4"/>
    <property type="match status" value="1"/>
</dbReference>
<evidence type="ECO:0000313" key="4">
    <source>
        <dbReference type="Proteomes" id="UP001472677"/>
    </source>
</evidence>
<evidence type="ECO:0000256" key="1">
    <source>
        <dbReference type="ARBA" id="ARBA00009005"/>
    </source>
</evidence>
<feature type="compositionally biased region" description="Basic and acidic residues" evidence="2">
    <location>
        <begin position="61"/>
        <end position="75"/>
    </location>
</feature>
<dbReference type="Gene3D" id="3.40.50.1460">
    <property type="match status" value="1"/>
</dbReference>
<comment type="similarity">
    <text evidence="1">Belongs to the peptidase C14B family.</text>
</comment>
<protein>
    <submittedName>
        <fullName evidence="3">Uncharacterized protein</fullName>
    </submittedName>
</protein>
<evidence type="ECO:0000256" key="2">
    <source>
        <dbReference type="SAM" id="MobiDB-lite"/>
    </source>
</evidence>
<evidence type="ECO:0000313" key="3">
    <source>
        <dbReference type="EMBL" id="KAK8517039.1"/>
    </source>
</evidence>
<feature type="region of interest" description="Disordered" evidence="2">
    <location>
        <begin position="1"/>
        <end position="113"/>
    </location>
</feature>
<feature type="compositionally biased region" description="Polar residues" evidence="2">
    <location>
        <begin position="14"/>
        <end position="34"/>
    </location>
</feature>
<dbReference type="Proteomes" id="UP001472677">
    <property type="component" value="Unassembled WGS sequence"/>
</dbReference>
<proteinExistence type="inferred from homology"/>
<dbReference type="EMBL" id="JBBPBM010000056">
    <property type="protein sequence ID" value="KAK8517039.1"/>
    <property type="molecule type" value="Genomic_DNA"/>
</dbReference>
<accession>A0ABR2CC05</accession>
<keyword evidence="4" id="KW-1185">Reference proteome</keyword>
<gene>
    <name evidence="3" type="ORF">V6N12_032239</name>
</gene>
<name>A0ABR2CC05_9ROSI</name>